<evidence type="ECO:0000313" key="1">
    <source>
        <dbReference type="EMBL" id="GEU56991.1"/>
    </source>
</evidence>
<sequence length="40" mass="4399">ESWYSLLGLKFGSGGGSCFDLVSVRCRAKSFVTSHISRLF</sequence>
<organism evidence="1">
    <name type="scientific">Tanacetum cinerariifolium</name>
    <name type="common">Dalmatian daisy</name>
    <name type="synonym">Chrysanthemum cinerariifolium</name>
    <dbReference type="NCBI Taxonomy" id="118510"/>
    <lineage>
        <taxon>Eukaryota</taxon>
        <taxon>Viridiplantae</taxon>
        <taxon>Streptophyta</taxon>
        <taxon>Embryophyta</taxon>
        <taxon>Tracheophyta</taxon>
        <taxon>Spermatophyta</taxon>
        <taxon>Magnoliopsida</taxon>
        <taxon>eudicotyledons</taxon>
        <taxon>Gunneridae</taxon>
        <taxon>Pentapetalae</taxon>
        <taxon>asterids</taxon>
        <taxon>campanulids</taxon>
        <taxon>Asterales</taxon>
        <taxon>Asteraceae</taxon>
        <taxon>Asteroideae</taxon>
        <taxon>Anthemideae</taxon>
        <taxon>Anthemidinae</taxon>
        <taxon>Tanacetum</taxon>
    </lineage>
</organism>
<dbReference type="EMBL" id="BKCJ010003756">
    <property type="protein sequence ID" value="GEU56991.1"/>
    <property type="molecule type" value="Genomic_DNA"/>
</dbReference>
<feature type="non-terminal residue" evidence="1">
    <location>
        <position position="1"/>
    </location>
</feature>
<dbReference type="AlphaFoldDB" id="A0A6L2L580"/>
<comment type="caution">
    <text evidence="1">The sequence shown here is derived from an EMBL/GenBank/DDBJ whole genome shotgun (WGS) entry which is preliminary data.</text>
</comment>
<protein>
    <submittedName>
        <fullName evidence="1">Uncharacterized protein</fullName>
    </submittedName>
</protein>
<proteinExistence type="predicted"/>
<gene>
    <name evidence="1" type="ORF">Tci_028969</name>
</gene>
<name>A0A6L2L580_TANCI</name>
<reference evidence="1" key="1">
    <citation type="journal article" date="2019" name="Sci. Rep.">
        <title>Draft genome of Tanacetum cinerariifolium, the natural source of mosquito coil.</title>
        <authorList>
            <person name="Yamashiro T."/>
            <person name="Shiraishi A."/>
            <person name="Satake H."/>
            <person name="Nakayama K."/>
        </authorList>
    </citation>
    <scope>NUCLEOTIDE SEQUENCE</scope>
</reference>
<accession>A0A6L2L580</accession>